<gene>
    <name evidence="1" type="ORF">SDC9_157066</name>
</gene>
<proteinExistence type="predicted"/>
<reference evidence="1" key="1">
    <citation type="submission" date="2019-08" db="EMBL/GenBank/DDBJ databases">
        <authorList>
            <person name="Kucharzyk K."/>
            <person name="Murdoch R.W."/>
            <person name="Higgins S."/>
            <person name="Loffler F."/>
        </authorList>
    </citation>
    <scope>NUCLEOTIDE SEQUENCE</scope>
</reference>
<dbReference type="AlphaFoldDB" id="A0A645FB41"/>
<accession>A0A645FB41</accession>
<protein>
    <submittedName>
        <fullName evidence="1">Uncharacterized protein</fullName>
    </submittedName>
</protein>
<dbReference type="EMBL" id="VSSQ01055899">
    <property type="protein sequence ID" value="MPN09774.1"/>
    <property type="molecule type" value="Genomic_DNA"/>
</dbReference>
<evidence type="ECO:0000313" key="1">
    <source>
        <dbReference type="EMBL" id="MPN09774.1"/>
    </source>
</evidence>
<organism evidence="1">
    <name type="scientific">bioreactor metagenome</name>
    <dbReference type="NCBI Taxonomy" id="1076179"/>
    <lineage>
        <taxon>unclassified sequences</taxon>
        <taxon>metagenomes</taxon>
        <taxon>ecological metagenomes</taxon>
    </lineage>
</organism>
<comment type="caution">
    <text evidence="1">The sequence shown here is derived from an EMBL/GenBank/DDBJ whole genome shotgun (WGS) entry which is preliminary data.</text>
</comment>
<name>A0A645FB41_9ZZZZ</name>
<sequence>MYFNKFLSIFILFTIIVSNIKGQVTKNQNDSINENLVKTSSGIEIKIGGPYSDGFSEGSTMSPISLDYMKEIKIFKTATLIFKGGGVIIPKSIKDIYSHQTIYKPLIGNESKYINFGLNFVI</sequence>